<sequence>MDSPNNFCRLCGTVLRGNHRRWLFSRSGRNTRPDLLVVLSYVLSREAPCRGDGRGEFLCGKCAQALSRIYRFDTVITRVQALSIDRLQRLLSEKDQLARSLRYIHAQRFPDASDSVSYTGQEISASIADLPHVRYQRLLQDDMALSEYECWASEADSSPLSTPCRNRRCRSCHGLRVEDSDYEWVCRTPRRLGFLSPGYPLCRDKSQSMPTVRYAGSRASVRSQSLGDAESCSMLSLDTLPESDLAWEALRVLKDIRRKRLRVPEGSKIPVLVGRAPKDRNGSTPRRESPQGREVYEEMEDDFIPVESKLQGQQVLCQDLGEAFENLKARLEAAEEELRSFRENQREDLSQEAGTPPKMAVGSQERVIRQLARSLESKEGVLQDCLVLLQSLGSPGGQPFMLEAVVKQMTQRLKERDQASEKTLSSHFLALESQQRELQHLQEAMKDKDADLARLSAALRTGEETMHALREVLHQKDQEIWRLESLCASTRESWQQRDQTLLLTLKEKESLVAALQGALASSNKDVEALANSFTSSDFAPGLLQRIQEKEDLLTRALADQERIRVQWQRHLQVMEEAAANRGKELQDQLCRHSQEARERAQETEKLRRHLAEAEAELAKGASALEDCQTELARLRAVGDEKDRILEGRLRVAFCCPLVAALCVVSLESSSGKYLY</sequence>
<comment type="caution">
    <text evidence="1">The sequence shown here is derived from an EMBL/GenBank/DDBJ whole genome shotgun (WGS) entry which is preliminary data.</text>
</comment>
<accession>A0ACB8EFL1</accession>
<keyword evidence="2" id="KW-1185">Reference proteome</keyword>
<protein>
    <submittedName>
        <fullName evidence="1">Uncharacterized protein</fullName>
    </submittedName>
</protein>
<gene>
    <name evidence="1" type="ORF">K3G42_006297</name>
</gene>
<evidence type="ECO:0000313" key="1">
    <source>
        <dbReference type="EMBL" id="KAH7991464.1"/>
    </source>
</evidence>
<evidence type="ECO:0000313" key="2">
    <source>
        <dbReference type="Proteomes" id="UP000827872"/>
    </source>
</evidence>
<dbReference type="Proteomes" id="UP000827872">
    <property type="component" value="Linkage Group LG03"/>
</dbReference>
<organism evidence="1 2">
    <name type="scientific">Sphaerodactylus townsendi</name>
    <dbReference type="NCBI Taxonomy" id="933632"/>
    <lineage>
        <taxon>Eukaryota</taxon>
        <taxon>Metazoa</taxon>
        <taxon>Chordata</taxon>
        <taxon>Craniata</taxon>
        <taxon>Vertebrata</taxon>
        <taxon>Euteleostomi</taxon>
        <taxon>Lepidosauria</taxon>
        <taxon>Squamata</taxon>
        <taxon>Bifurcata</taxon>
        <taxon>Gekkota</taxon>
        <taxon>Sphaerodactylidae</taxon>
        <taxon>Sphaerodactylus</taxon>
    </lineage>
</organism>
<reference evidence="1" key="1">
    <citation type="submission" date="2021-08" db="EMBL/GenBank/DDBJ databases">
        <title>The first chromosome-level gecko genome reveals the dynamic sex chromosomes of Neotropical dwarf geckos (Sphaerodactylidae: Sphaerodactylus).</title>
        <authorList>
            <person name="Pinto B.J."/>
            <person name="Keating S.E."/>
            <person name="Gamble T."/>
        </authorList>
    </citation>
    <scope>NUCLEOTIDE SEQUENCE</scope>
    <source>
        <strain evidence="1">TG3544</strain>
    </source>
</reference>
<proteinExistence type="predicted"/>
<dbReference type="EMBL" id="CM037616">
    <property type="protein sequence ID" value="KAH7991464.1"/>
    <property type="molecule type" value="Genomic_DNA"/>
</dbReference>
<name>A0ACB8EFL1_9SAUR</name>